<reference evidence="4 5" key="1">
    <citation type="submission" date="2019-05" db="EMBL/GenBank/DDBJ databases">
        <title>Emergence of the Ug99 lineage of the wheat stem rust pathogen through somatic hybridization.</title>
        <authorList>
            <person name="Li F."/>
            <person name="Upadhyaya N.M."/>
            <person name="Sperschneider J."/>
            <person name="Matny O."/>
            <person name="Nguyen-Phuc H."/>
            <person name="Mago R."/>
            <person name="Raley C."/>
            <person name="Miller M.E."/>
            <person name="Silverstein K.A.T."/>
            <person name="Henningsen E."/>
            <person name="Hirsch C.D."/>
            <person name="Visser B."/>
            <person name="Pretorius Z.A."/>
            <person name="Steffenson B.J."/>
            <person name="Schwessinger B."/>
            <person name="Dodds P.N."/>
            <person name="Figueroa M."/>
        </authorList>
    </citation>
    <scope>NUCLEOTIDE SEQUENCE [LARGE SCALE GENOMIC DNA]</scope>
    <source>
        <strain evidence="2">21-0</strain>
        <strain evidence="3 5">Ug99</strain>
    </source>
</reference>
<dbReference type="EMBL" id="VSWC01000145">
    <property type="protein sequence ID" value="KAA1076752.1"/>
    <property type="molecule type" value="Genomic_DNA"/>
</dbReference>
<evidence type="ECO:0000313" key="5">
    <source>
        <dbReference type="Proteomes" id="UP000325313"/>
    </source>
</evidence>
<name>A0A5B0MJE6_PUCGR</name>
<protein>
    <submittedName>
        <fullName evidence="2">Uncharacterized protein</fullName>
    </submittedName>
</protein>
<dbReference type="EMBL" id="VDEP01000170">
    <property type="protein sequence ID" value="KAA1126922.1"/>
    <property type="molecule type" value="Genomic_DNA"/>
</dbReference>
<dbReference type="AlphaFoldDB" id="A0A5B0MJE6"/>
<evidence type="ECO:0000313" key="3">
    <source>
        <dbReference type="EMBL" id="KAA1126922.1"/>
    </source>
</evidence>
<feature type="region of interest" description="Disordered" evidence="1">
    <location>
        <begin position="39"/>
        <end position="68"/>
    </location>
</feature>
<organism evidence="2 4">
    <name type="scientific">Puccinia graminis f. sp. tritici</name>
    <dbReference type="NCBI Taxonomy" id="56615"/>
    <lineage>
        <taxon>Eukaryota</taxon>
        <taxon>Fungi</taxon>
        <taxon>Dikarya</taxon>
        <taxon>Basidiomycota</taxon>
        <taxon>Pucciniomycotina</taxon>
        <taxon>Pucciniomycetes</taxon>
        <taxon>Pucciniales</taxon>
        <taxon>Pucciniaceae</taxon>
        <taxon>Puccinia</taxon>
    </lineage>
</organism>
<evidence type="ECO:0000313" key="4">
    <source>
        <dbReference type="Proteomes" id="UP000324748"/>
    </source>
</evidence>
<proteinExistence type="predicted"/>
<dbReference type="Proteomes" id="UP000325313">
    <property type="component" value="Unassembled WGS sequence"/>
</dbReference>
<sequence length="68" mass="7859">MPGILRLYEATSSRQQAFWELLYYVTVLEIAHSVCRERSSRDGCSTRPPTSTTPGWQPLWAEETARDR</sequence>
<dbReference type="Proteomes" id="UP000324748">
    <property type="component" value="Unassembled WGS sequence"/>
</dbReference>
<keyword evidence="4" id="KW-1185">Reference proteome</keyword>
<gene>
    <name evidence="2" type="ORF">PGT21_017699</name>
    <name evidence="3" type="ORF">PGTUg99_031793</name>
</gene>
<evidence type="ECO:0000313" key="2">
    <source>
        <dbReference type="EMBL" id="KAA1076752.1"/>
    </source>
</evidence>
<evidence type="ECO:0000256" key="1">
    <source>
        <dbReference type="SAM" id="MobiDB-lite"/>
    </source>
</evidence>
<comment type="caution">
    <text evidence="2">The sequence shown here is derived from an EMBL/GenBank/DDBJ whole genome shotgun (WGS) entry which is preliminary data.</text>
</comment>
<accession>A0A5B0MJE6</accession>